<sequence length="271" mass="30022">MGLIAEAKSNRELIRNLTLREIRGKYKRTLLGQGWSLLNPIAQMAIYTLVFGFVLRAQPEPGDPSGLDIFALWVTCALLPWGMFANAVSTGMGSLVGNAGLVQKVYFPRWILVLANVAAAVATFLFELVVLTIAIMLFGGNPLLQLPLALIVILLLAMFSFGIALALSVITVYFRDTSHLMAIVMQIWFYATPIVYPIQLVQTNLADHPLILLIYRFNPMEQFVAAFRAIFYDNTWPSANNLLACLISAVVSLAIGAWIFRKLEGRVSEEL</sequence>
<keyword evidence="6 9" id="KW-0812">Transmembrane</keyword>
<keyword evidence="3 9" id="KW-0813">Transport</keyword>
<dbReference type="EMBL" id="CP047156">
    <property type="protein sequence ID" value="QHC00716.1"/>
    <property type="molecule type" value="Genomic_DNA"/>
</dbReference>
<evidence type="ECO:0000259" key="10">
    <source>
        <dbReference type="PROSITE" id="PS51012"/>
    </source>
</evidence>
<evidence type="ECO:0000256" key="4">
    <source>
        <dbReference type="ARBA" id="ARBA00022475"/>
    </source>
</evidence>
<comment type="subcellular location">
    <subcellularLocation>
        <location evidence="1">Cell inner membrane</location>
        <topology evidence="1">Multi-pass membrane protein</topology>
    </subcellularLocation>
    <subcellularLocation>
        <location evidence="9">Cell membrane</location>
        <topology evidence="9">Multi-pass membrane protein</topology>
    </subcellularLocation>
</comment>
<evidence type="ECO:0000256" key="6">
    <source>
        <dbReference type="ARBA" id="ARBA00022692"/>
    </source>
</evidence>
<feature type="transmembrane region" description="Helical" evidence="9">
    <location>
        <begin position="37"/>
        <end position="57"/>
    </location>
</feature>
<dbReference type="OrthoDB" id="9789409at2"/>
<dbReference type="InterPro" id="IPR047817">
    <property type="entry name" value="ABC2_TM_bact-type"/>
</dbReference>
<keyword evidence="8 9" id="KW-0472">Membrane</keyword>
<feature type="transmembrane region" description="Helical" evidence="9">
    <location>
        <begin position="241"/>
        <end position="260"/>
    </location>
</feature>
<organism evidence="11 12">
    <name type="scientific">Epidermidibacterium keratini</name>
    <dbReference type="NCBI Taxonomy" id="1891644"/>
    <lineage>
        <taxon>Bacteria</taxon>
        <taxon>Bacillati</taxon>
        <taxon>Actinomycetota</taxon>
        <taxon>Actinomycetes</taxon>
        <taxon>Sporichthyales</taxon>
        <taxon>Sporichthyaceae</taxon>
        <taxon>Epidermidibacterium</taxon>
    </lineage>
</organism>
<dbReference type="RefSeq" id="WP_159545474.1">
    <property type="nucleotide sequence ID" value="NZ_CP047156.1"/>
</dbReference>
<evidence type="ECO:0000256" key="3">
    <source>
        <dbReference type="ARBA" id="ARBA00022448"/>
    </source>
</evidence>
<keyword evidence="12" id="KW-1185">Reference proteome</keyword>
<dbReference type="PROSITE" id="PS51012">
    <property type="entry name" value="ABC_TM2"/>
    <property type="match status" value="1"/>
</dbReference>
<comment type="similarity">
    <text evidence="2 9">Belongs to the ABC-2 integral membrane protein family.</text>
</comment>
<dbReference type="GO" id="GO:0015920">
    <property type="term" value="P:lipopolysaccharide transport"/>
    <property type="evidence" value="ECO:0007669"/>
    <property type="project" value="TreeGrafter"/>
</dbReference>
<keyword evidence="4 9" id="KW-1003">Cell membrane</keyword>
<dbReference type="Pfam" id="PF01061">
    <property type="entry name" value="ABC2_membrane"/>
    <property type="match status" value="1"/>
</dbReference>
<evidence type="ECO:0000256" key="5">
    <source>
        <dbReference type="ARBA" id="ARBA00022519"/>
    </source>
</evidence>
<keyword evidence="7 9" id="KW-1133">Transmembrane helix</keyword>
<feature type="transmembrane region" description="Helical" evidence="9">
    <location>
        <begin position="69"/>
        <end position="89"/>
    </location>
</feature>
<feature type="domain" description="ABC transmembrane type-2" evidence="10">
    <location>
        <begin position="31"/>
        <end position="263"/>
    </location>
</feature>
<dbReference type="InterPro" id="IPR013525">
    <property type="entry name" value="ABC2_TM"/>
</dbReference>
<dbReference type="GO" id="GO:0005886">
    <property type="term" value="C:plasma membrane"/>
    <property type="evidence" value="ECO:0007669"/>
    <property type="project" value="UniProtKB-SubCell"/>
</dbReference>
<name>A0A7L4YNK1_9ACTN</name>
<dbReference type="KEGG" id="eke:EK0264_10725"/>
<feature type="transmembrane region" description="Helical" evidence="9">
    <location>
        <begin position="180"/>
        <end position="198"/>
    </location>
</feature>
<keyword evidence="5" id="KW-0997">Cell inner membrane</keyword>
<protein>
    <recommendedName>
        <fullName evidence="9">Transport permease protein</fullName>
    </recommendedName>
</protein>
<evidence type="ECO:0000313" key="12">
    <source>
        <dbReference type="Proteomes" id="UP000463857"/>
    </source>
</evidence>
<proteinExistence type="inferred from homology"/>
<dbReference type="InParanoid" id="A0A7L4YNK1"/>
<evidence type="ECO:0000256" key="2">
    <source>
        <dbReference type="ARBA" id="ARBA00007783"/>
    </source>
</evidence>
<dbReference type="GO" id="GO:0140359">
    <property type="term" value="F:ABC-type transporter activity"/>
    <property type="evidence" value="ECO:0007669"/>
    <property type="project" value="InterPro"/>
</dbReference>
<dbReference type="FunCoup" id="A0A7L4YNK1">
    <property type="interactions" value="46"/>
</dbReference>
<accession>A0A7L4YNK1</accession>
<evidence type="ECO:0000256" key="1">
    <source>
        <dbReference type="ARBA" id="ARBA00004429"/>
    </source>
</evidence>
<dbReference type="AlphaFoldDB" id="A0A7L4YNK1"/>
<feature type="transmembrane region" description="Helical" evidence="9">
    <location>
        <begin position="110"/>
        <end position="138"/>
    </location>
</feature>
<gene>
    <name evidence="11" type="ORF">EK0264_10725</name>
</gene>
<dbReference type="Proteomes" id="UP000463857">
    <property type="component" value="Chromosome"/>
</dbReference>
<evidence type="ECO:0000313" key="11">
    <source>
        <dbReference type="EMBL" id="QHC00716.1"/>
    </source>
</evidence>
<evidence type="ECO:0000256" key="8">
    <source>
        <dbReference type="ARBA" id="ARBA00023136"/>
    </source>
</evidence>
<reference evidence="11 12" key="1">
    <citation type="journal article" date="2018" name="Int. J. Syst. Evol. Microbiol.">
        <title>Epidermidibacterium keratini gen. nov., sp. nov., a member of the family Sporichthyaceae, isolated from keratin epidermis.</title>
        <authorList>
            <person name="Lee D.G."/>
            <person name="Trujillo M.E."/>
            <person name="Kang S."/>
            <person name="Nam J.J."/>
            <person name="Kim Y.J."/>
        </authorList>
    </citation>
    <scope>NUCLEOTIDE SEQUENCE [LARGE SCALE GENOMIC DNA]</scope>
    <source>
        <strain evidence="11 12">EPI-7</strain>
    </source>
</reference>
<dbReference type="PANTHER" id="PTHR30413">
    <property type="entry name" value="INNER MEMBRANE TRANSPORT PERMEASE"/>
    <property type="match status" value="1"/>
</dbReference>
<evidence type="ECO:0000256" key="7">
    <source>
        <dbReference type="ARBA" id="ARBA00022989"/>
    </source>
</evidence>
<dbReference type="PANTHER" id="PTHR30413:SF8">
    <property type="entry name" value="TRANSPORT PERMEASE PROTEIN"/>
    <property type="match status" value="1"/>
</dbReference>
<feature type="transmembrane region" description="Helical" evidence="9">
    <location>
        <begin position="150"/>
        <end position="173"/>
    </location>
</feature>
<evidence type="ECO:0000256" key="9">
    <source>
        <dbReference type="RuleBase" id="RU361157"/>
    </source>
</evidence>